<evidence type="ECO:0000256" key="2">
    <source>
        <dbReference type="ARBA" id="ARBA00022448"/>
    </source>
</evidence>
<dbReference type="GO" id="GO:0006888">
    <property type="term" value="P:endoplasmic reticulum to Golgi vesicle-mediated transport"/>
    <property type="evidence" value="ECO:0007669"/>
    <property type="project" value="UniProtKB-UniRule"/>
</dbReference>
<dbReference type="GO" id="GO:0005789">
    <property type="term" value="C:endoplasmic reticulum membrane"/>
    <property type="evidence" value="ECO:0007669"/>
    <property type="project" value="UniProtKB-SubCell"/>
</dbReference>
<feature type="transmembrane region" description="Helical" evidence="9">
    <location>
        <begin position="54"/>
        <end position="73"/>
    </location>
</feature>
<dbReference type="AlphaFoldDB" id="A0A8C8AEX1"/>
<reference evidence="10" key="1">
    <citation type="submission" date="2025-08" db="UniProtKB">
        <authorList>
            <consortium name="Ensembl"/>
        </authorList>
    </citation>
    <scope>IDENTIFICATION</scope>
</reference>
<dbReference type="PANTHER" id="PTHR14083">
    <property type="entry name" value="YIP1 INTERACTING FACTOR HOMOLOG YIF1 PROTEIN"/>
    <property type="match status" value="1"/>
</dbReference>
<dbReference type="Proteomes" id="UP000694552">
    <property type="component" value="Unplaced"/>
</dbReference>
<evidence type="ECO:0000256" key="5">
    <source>
        <dbReference type="ARBA" id="ARBA00022927"/>
    </source>
</evidence>
<name>A0A8C8AEX1_9STRI</name>
<dbReference type="PANTHER" id="PTHR14083:SF1">
    <property type="entry name" value="PROTEIN YIF1B"/>
    <property type="match status" value="1"/>
</dbReference>
<evidence type="ECO:0000256" key="4">
    <source>
        <dbReference type="ARBA" id="ARBA00022824"/>
    </source>
</evidence>
<reference evidence="10" key="2">
    <citation type="submission" date="2025-09" db="UniProtKB">
        <authorList>
            <consortium name="Ensembl"/>
        </authorList>
    </citation>
    <scope>IDENTIFICATION</scope>
</reference>
<comment type="function">
    <text evidence="9">Has a role in transport between endoplasmic reticulum and Golgi.</text>
</comment>
<dbReference type="InterPro" id="IPR005578">
    <property type="entry name" value="Yif1_fam"/>
</dbReference>
<accession>A0A8C8AEX1</accession>
<protein>
    <recommendedName>
        <fullName evidence="9">Protein YIF1</fullName>
    </recommendedName>
</protein>
<evidence type="ECO:0000313" key="11">
    <source>
        <dbReference type="Proteomes" id="UP000694552"/>
    </source>
</evidence>
<evidence type="ECO:0000256" key="7">
    <source>
        <dbReference type="ARBA" id="ARBA00023034"/>
    </source>
</evidence>
<dbReference type="Ensembl" id="ENSOSUT00000005528.1">
    <property type="protein sequence ID" value="ENSOSUP00000005334.1"/>
    <property type="gene ID" value="ENSOSUG00000003979.1"/>
</dbReference>
<keyword evidence="4 9" id="KW-0256">Endoplasmic reticulum</keyword>
<keyword evidence="6 9" id="KW-1133">Transmembrane helix</keyword>
<comment type="similarity">
    <text evidence="1 9">Belongs to the YIF1 family.</text>
</comment>
<evidence type="ECO:0000256" key="1">
    <source>
        <dbReference type="ARBA" id="ARBA00009727"/>
    </source>
</evidence>
<keyword evidence="7 9" id="KW-0333">Golgi apparatus</keyword>
<comment type="subcellular location">
    <subcellularLocation>
        <location evidence="9">Endoplasmic reticulum membrane</location>
        <topology evidence="9">Multi-pass membrane protein</topology>
    </subcellularLocation>
    <subcellularLocation>
        <location evidence="9">Golgi apparatus membrane</location>
        <topology evidence="9">Multi-pass membrane protein</topology>
    </subcellularLocation>
</comment>
<evidence type="ECO:0000256" key="6">
    <source>
        <dbReference type="ARBA" id="ARBA00022989"/>
    </source>
</evidence>
<feature type="transmembrane region" description="Helical" evidence="9">
    <location>
        <begin position="15"/>
        <end position="33"/>
    </location>
</feature>
<evidence type="ECO:0000256" key="9">
    <source>
        <dbReference type="RuleBase" id="RU368073"/>
    </source>
</evidence>
<comment type="caution">
    <text evidence="9">Lacks conserved residue(s) required for the propagation of feature annotation.</text>
</comment>
<sequence length="79" mass="8836">MIFGLISGLLFGPPGYYVVLSWCCLSIFIRSLRLKLLSEAAAEGVLVRGAKNQLRMYLTVAVAAAQPLLMYWLTHHLLR</sequence>
<dbReference type="Pfam" id="PF03878">
    <property type="entry name" value="YIF1"/>
    <property type="match status" value="1"/>
</dbReference>
<keyword evidence="5 9" id="KW-0653">Protein transport</keyword>
<organism evidence="10 11">
    <name type="scientific">Otus sunia</name>
    <name type="common">Oriental scops-owl</name>
    <dbReference type="NCBI Taxonomy" id="257818"/>
    <lineage>
        <taxon>Eukaryota</taxon>
        <taxon>Metazoa</taxon>
        <taxon>Chordata</taxon>
        <taxon>Craniata</taxon>
        <taxon>Vertebrata</taxon>
        <taxon>Euteleostomi</taxon>
        <taxon>Archelosauria</taxon>
        <taxon>Archosauria</taxon>
        <taxon>Dinosauria</taxon>
        <taxon>Saurischia</taxon>
        <taxon>Theropoda</taxon>
        <taxon>Coelurosauria</taxon>
        <taxon>Aves</taxon>
        <taxon>Neognathae</taxon>
        <taxon>Neoaves</taxon>
        <taxon>Telluraves</taxon>
        <taxon>Strigiformes</taxon>
        <taxon>Strigidae</taxon>
        <taxon>Otus</taxon>
    </lineage>
</organism>
<evidence type="ECO:0000256" key="3">
    <source>
        <dbReference type="ARBA" id="ARBA00022692"/>
    </source>
</evidence>
<keyword evidence="2 9" id="KW-0813">Transport</keyword>
<evidence type="ECO:0000313" key="10">
    <source>
        <dbReference type="Ensembl" id="ENSOSUP00000005334.1"/>
    </source>
</evidence>
<dbReference type="GO" id="GO:0015031">
    <property type="term" value="P:protein transport"/>
    <property type="evidence" value="ECO:0007669"/>
    <property type="project" value="UniProtKB-KW"/>
</dbReference>
<evidence type="ECO:0000256" key="8">
    <source>
        <dbReference type="ARBA" id="ARBA00023136"/>
    </source>
</evidence>
<keyword evidence="8 9" id="KW-0472">Membrane</keyword>
<keyword evidence="3 9" id="KW-0812">Transmembrane</keyword>
<proteinExistence type="inferred from homology"/>
<dbReference type="GO" id="GO:0000139">
    <property type="term" value="C:Golgi membrane"/>
    <property type="evidence" value="ECO:0007669"/>
    <property type="project" value="UniProtKB-SubCell"/>
</dbReference>
<dbReference type="GO" id="GO:0005793">
    <property type="term" value="C:endoplasmic reticulum-Golgi intermediate compartment"/>
    <property type="evidence" value="ECO:0007669"/>
    <property type="project" value="UniProtKB-UniRule"/>
</dbReference>
<keyword evidence="11" id="KW-1185">Reference proteome</keyword>
<dbReference type="GO" id="GO:0030134">
    <property type="term" value="C:COPII-coated ER to Golgi transport vesicle"/>
    <property type="evidence" value="ECO:0007669"/>
    <property type="project" value="TreeGrafter"/>
</dbReference>